<evidence type="ECO:0000313" key="10">
    <source>
        <dbReference type="Proteomes" id="UP000657075"/>
    </source>
</evidence>
<dbReference type="CDD" id="cd01577">
    <property type="entry name" value="IPMI_Swivel"/>
    <property type="match status" value="1"/>
</dbReference>
<evidence type="ECO:0000256" key="5">
    <source>
        <dbReference type="ARBA" id="ARBA00023304"/>
    </source>
</evidence>
<keyword evidence="5 6" id="KW-0100">Branched-chain amino acid biosynthesis</keyword>
<dbReference type="PANTHER" id="PTHR43345:SF2">
    <property type="entry name" value="3-ISOPROPYLMALATE DEHYDRATASE SMALL SUBUNIT 1"/>
    <property type="match status" value="1"/>
</dbReference>
<comment type="subunit">
    <text evidence="6">Heterodimer of LeuC and LeuD.</text>
</comment>
<evidence type="ECO:0000313" key="9">
    <source>
        <dbReference type="EMBL" id="GGI76098.1"/>
    </source>
</evidence>
<dbReference type="InterPro" id="IPR000573">
    <property type="entry name" value="AconitaseA/IPMdHydase_ssu_swvl"/>
</dbReference>
<name>A0A830E709_9CREN</name>
<dbReference type="HAMAP" id="MF_01032">
    <property type="entry name" value="LeuD_type2"/>
    <property type="match status" value="1"/>
</dbReference>
<protein>
    <recommendedName>
        <fullName evidence="6">3-isopropylmalate dehydratase small subunit</fullName>
        <ecNumber evidence="6">4.2.1.33</ecNumber>
    </recommendedName>
    <alternativeName>
        <fullName evidence="6">Alpha-IPM isomerase</fullName>
        <shortName evidence="6">IPMI</shortName>
    </alternativeName>
    <alternativeName>
        <fullName evidence="6">Isopropylmalate isomerase</fullName>
    </alternativeName>
</protein>
<evidence type="ECO:0000313" key="11">
    <source>
        <dbReference type="Proteomes" id="UP001060771"/>
    </source>
</evidence>
<comment type="pathway">
    <text evidence="6">Amino-acid biosynthesis; L-leucine biosynthesis; L-leucine from 3-methyl-2-oxobutanoate: step 2/4.</text>
</comment>
<dbReference type="Gene3D" id="3.20.19.10">
    <property type="entry name" value="Aconitase, domain 4"/>
    <property type="match status" value="1"/>
</dbReference>
<reference evidence="9" key="2">
    <citation type="submission" date="2020-09" db="EMBL/GenBank/DDBJ databases">
        <authorList>
            <person name="Sun Q."/>
            <person name="Ohkuma M."/>
        </authorList>
    </citation>
    <scope>NUCLEOTIDE SEQUENCE</scope>
    <source>
        <strain evidence="9">JCM 11219</strain>
    </source>
</reference>
<evidence type="ECO:0000256" key="1">
    <source>
        <dbReference type="ARBA" id="ARBA00009869"/>
    </source>
</evidence>
<dbReference type="Proteomes" id="UP000657075">
    <property type="component" value="Unassembled WGS sequence"/>
</dbReference>
<dbReference type="Proteomes" id="UP001060771">
    <property type="component" value="Chromosome"/>
</dbReference>
<dbReference type="EMBL" id="AP026830">
    <property type="protein sequence ID" value="BDR92513.1"/>
    <property type="molecule type" value="Genomic_DNA"/>
</dbReference>
<evidence type="ECO:0000256" key="4">
    <source>
        <dbReference type="ARBA" id="ARBA00023239"/>
    </source>
</evidence>
<dbReference type="InterPro" id="IPR033940">
    <property type="entry name" value="IPMI_Swivel"/>
</dbReference>
<dbReference type="InterPro" id="IPR050075">
    <property type="entry name" value="LeuD"/>
</dbReference>
<dbReference type="GO" id="GO:0009098">
    <property type="term" value="P:L-leucine biosynthetic process"/>
    <property type="evidence" value="ECO:0007669"/>
    <property type="project" value="UniProtKB-UniRule"/>
</dbReference>
<dbReference type="SUPFAM" id="SSF52016">
    <property type="entry name" value="LeuD/IlvD-like"/>
    <property type="match status" value="1"/>
</dbReference>
<dbReference type="InterPro" id="IPR011827">
    <property type="entry name" value="LeuD_type2/HacB/DmdB"/>
</dbReference>
<dbReference type="NCBIfam" id="TIGR02087">
    <property type="entry name" value="LEUD_arch"/>
    <property type="match status" value="1"/>
</dbReference>
<dbReference type="AlphaFoldDB" id="A0A830E709"/>
<evidence type="ECO:0000256" key="2">
    <source>
        <dbReference type="ARBA" id="ARBA00022430"/>
    </source>
</evidence>
<keyword evidence="3 6" id="KW-0028">Amino-acid biosynthesis</keyword>
<evidence type="ECO:0000313" key="8">
    <source>
        <dbReference type="EMBL" id="BDR92513.1"/>
    </source>
</evidence>
<evidence type="ECO:0000256" key="3">
    <source>
        <dbReference type="ARBA" id="ARBA00022605"/>
    </source>
</evidence>
<dbReference type="Pfam" id="PF00694">
    <property type="entry name" value="Aconitase_C"/>
    <property type="match status" value="1"/>
</dbReference>
<proteinExistence type="inferred from homology"/>
<reference evidence="11" key="3">
    <citation type="submission" date="2022-09" db="EMBL/GenBank/DDBJ databases">
        <title>Complete genome sequence of Vulcanisaeta souniana.</title>
        <authorList>
            <person name="Kato S."/>
            <person name="Itoh T."/>
            <person name="Ohkuma M."/>
        </authorList>
    </citation>
    <scope>NUCLEOTIDE SEQUENCE [LARGE SCALE GENOMIC DNA]</scope>
    <source>
        <strain evidence="11">JCM 11219</strain>
    </source>
</reference>
<evidence type="ECO:0000256" key="6">
    <source>
        <dbReference type="HAMAP-Rule" id="MF_01032"/>
    </source>
</evidence>
<comment type="similarity">
    <text evidence="1 6">Belongs to the LeuD family. LeuD type 2 subfamily.</text>
</comment>
<feature type="domain" description="Aconitase A/isopropylmalate dehydratase small subunit swivel" evidence="7">
    <location>
        <begin position="59"/>
        <end position="108"/>
    </location>
</feature>
<sequence length="175" mass="18754">MGTVQTREFVVEGPVIKVGDNIDTDVIIPARYLVYTDPSMLAKHAMEPLIPNFLEKASKGVILVAGRGFGMGSSREQAAMALKAAGVKAVLAESFARIFYRNAINNGLPVLVVPGVSKEVNEGDFVRINVSTGEVLVNNGQKVLRARPITGMALEILISGGLLEYVKSRETLNQG</sequence>
<dbReference type="PANTHER" id="PTHR43345">
    <property type="entry name" value="3-ISOPROPYLMALATE DEHYDRATASE SMALL SUBUNIT 2-RELATED-RELATED"/>
    <property type="match status" value="1"/>
</dbReference>
<dbReference type="EMBL" id="BMNM01000003">
    <property type="protein sequence ID" value="GGI76098.1"/>
    <property type="molecule type" value="Genomic_DNA"/>
</dbReference>
<dbReference type="InterPro" id="IPR015928">
    <property type="entry name" value="Aconitase/3IPM_dehydase_swvl"/>
</dbReference>
<keyword evidence="2 6" id="KW-0432">Leucine biosynthesis</keyword>
<comment type="function">
    <text evidence="6">Catalyzes the isomerization between 2-isopropylmalate and 3-isopropylmalate, via the formation of 2-isopropylmaleate.</text>
</comment>
<dbReference type="RefSeq" id="WP_188603046.1">
    <property type="nucleotide sequence ID" value="NZ_AP026830.1"/>
</dbReference>
<comment type="catalytic activity">
    <reaction evidence="6">
        <text>(2R,3S)-3-isopropylmalate = (2S)-2-isopropylmalate</text>
        <dbReference type="Rhea" id="RHEA:32287"/>
        <dbReference type="ChEBI" id="CHEBI:1178"/>
        <dbReference type="ChEBI" id="CHEBI:35121"/>
        <dbReference type="EC" id="4.2.1.33"/>
    </reaction>
</comment>
<dbReference type="GO" id="GO:0003861">
    <property type="term" value="F:3-isopropylmalate dehydratase activity"/>
    <property type="evidence" value="ECO:0007669"/>
    <property type="project" value="UniProtKB-UniRule"/>
</dbReference>
<keyword evidence="11" id="KW-1185">Reference proteome</keyword>
<organism evidence="9 10">
    <name type="scientific">Vulcanisaeta souniana JCM 11219</name>
    <dbReference type="NCBI Taxonomy" id="1293586"/>
    <lineage>
        <taxon>Archaea</taxon>
        <taxon>Thermoproteota</taxon>
        <taxon>Thermoprotei</taxon>
        <taxon>Thermoproteales</taxon>
        <taxon>Thermoproteaceae</taxon>
        <taxon>Vulcanisaeta</taxon>
    </lineage>
</organism>
<dbReference type="OrthoDB" id="6505at2157"/>
<evidence type="ECO:0000259" key="7">
    <source>
        <dbReference type="Pfam" id="PF00694"/>
    </source>
</evidence>
<reference evidence="8" key="4">
    <citation type="journal article" date="2023" name="Microbiol. Resour. Announc.">
        <title>Complete Genome Sequence of Vulcanisaeta souniana Strain IC-059, a Hyperthermophilic Archaeon Isolated from Hot Spring Water in Japan.</title>
        <authorList>
            <person name="Kato S."/>
            <person name="Itoh T."/>
            <person name="Wu L."/>
            <person name="Ma J."/>
            <person name="Ohkuma M."/>
        </authorList>
    </citation>
    <scope>NUCLEOTIDE SEQUENCE</scope>
    <source>
        <strain evidence="8">JCM 11219</strain>
    </source>
</reference>
<dbReference type="EC" id="4.2.1.33" evidence="6"/>
<reference evidence="9" key="1">
    <citation type="journal article" date="2014" name="Int. J. Syst. Evol. Microbiol.">
        <title>Complete genome sequence of Corynebacterium casei LMG S-19264T (=DSM 44701T), isolated from a smear-ripened cheese.</title>
        <authorList>
            <consortium name="US DOE Joint Genome Institute (JGI-PGF)"/>
            <person name="Walter F."/>
            <person name="Albersmeier A."/>
            <person name="Kalinowski J."/>
            <person name="Ruckert C."/>
        </authorList>
    </citation>
    <scope>NUCLEOTIDE SEQUENCE</scope>
    <source>
        <strain evidence="9">JCM 11219</strain>
    </source>
</reference>
<keyword evidence="4 6" id="KW-0456">Lyase</keyword>
<dbReference type="UniPathway" id="UPA00048">
    <property type="reaction ID" value="UER00071"/>
</dbReference>
<gene>
    <name evidence="6" type="primary">leuD</name>
    <name evidence="9" type="ORF">GCM10007112_11150</name>
    <name evidence="8" type="ORF">Vsou_16060</name>
</gene>
<dbReference type="GeneID" id="76207154"/>
<accession>A0A830E709</accession>